<dbReference type="Proteomes" id="UP000829685">
    <property type="component" value="Unassembled WGS sequence"/>
</dbReference>
<comment type="caution">
    <text evidence="3">The sequence shown here is derived from an EMBL/GenBank/DDBJ whole genome shotgun (WGS) entry which is preliminary data.</text>
</comment>
<reference evidence="3" key="1">
    <citation type="submission" date="2021-03" db="EMBL/GenBank/DDBJ databases">
        <title>Revisited historic fungal species revealed as producer of novel bioactive compounds through whole genome sequencing and comparative genomics.</title>
        <authorList>
            <person name="Vignolle G.A."/>
            <person name="Hochenegger N."/>
            <person name="Mach R.L."/>
            <person name="Mach-Aigner A.R."/>
            <person name="Javad Rahimi M."/>
            <person name="Salim K.A."/>
            <person name="Chan C.M."/>
            <person name="Lim L.B.L."/>
            <person name="Cai F."/>
            <person name="Druzhinina I.S."/>
            <person name="U'Ren J.M."/>
            <person name="Derntl C."/>
        </authorList>
    </citation>
    <scope>NUCLEOTIDE SEQUENCE</scope>
    <source>
        <strain evidence="3">TUCIM 5799</strain>
    </source>
</reference>
<organism evidence="3 4">
    <name type="scientific">Neoarthrinium moseri</name>
    <dbReference type="NCBI Taxonomy" id="1658444"/>
    <lineage>
        <taxon>Eukaryota</taxon>
        <taxon>Fungi</taxon>
        <taxon>Dikarya</taxon>
        <taxon>Ascomycota</taxon>
        <taxon>Pezizomycotina</taxon>
        <taxon>Sordariomycetes</taxon>
        <taxon>Xylariomycetidae</taxon>
        <taxon>Amphisphaeriales</taxon>
        <taxon>Apiosporaceae</taxon>
        <taxon>Neoarthrinium</taxon>
    </lineage>
</organism>
<dbReference type="Pfam" id="PF01370">
    <property type="entry name" value="Epimerase"/>
    <property type="match status" value="1"/>
</dbReference>
<feature type="domain" description="Dienelactone hydrolase" evidence="2">
    <location>
        <begin position="410"/>
        <end position="613"/>
    </location>
</feature>
<proteinExistence type="predicted"/>
<evidence type="ECO:0000313" key="4">
    <source>
        <dbReference type="Proteomes" id="UP000829685"/>
    </source>
</evidence>
<evidence type="ECO:0000313" key="3">
    <source>
        <dbReference type="EMBL" id="KAI1865615.1"/>
    </source>
</evidence>
<evidence type="ECO:0000259" key="2">
    <source>
        <dbReference type="Pfam" id="PF01738"/>
    </source>
</evidence>
<dbReference type="InterPro" id="IPR036291">
    <property type="entry name" value="NAD(P)-bd_dom_sf"/>
</dbReference>
<dbReference type="Gene3D" id="3.40.50.720">
    <property type="entry name" value="NAD(P)-binding Rossmann-like Domain"/>
    <property type="match status" value="1"/>
</dbReference>
<dbReference type="PANTHER" id="PTHR17630">
    <property type="entry name" value="DIENELACTONE HYDROLASE"/>
    <property type="match status" value="1"/>
</dbReference>
<dbReference type="EMBL" id="JAFIMR010000021">
    <property type="protein sequence ID" value="KAI1865615.1"/>
    <property type="molecule type" value="Genomic_DNA"/>
</dbReference>
<dbReference type="SUPFAM" id="SSF53474">
    <property type="entry name" value="alpha/beta-Hydrolases"/>
    <property type="match status" value="1"/>
</dbReference>
<accession>A0A9Q0AP34</accession>
<dbReference type="PANTHER" id="PTHR17630:SF44">
    <property type="entry name" value="PROTEIN AIM2"/>
    <property type="match status" value="1"/>
</dbReference>
<dbReference type="OrthoDB" id="17560at2759"/>
<evidence type="ECO:0000259" key="1">
    <source>
        <dbReference type="Pfam" id="PF01370"/>
    </source>
</evidence>
<dbReference type="AlphaFoldDB" id="A0A9Q0AP34"/>
<dbReference type="Gene3D" id="3.40.50.1820">
    <property type="entry name" value="alpha/beta hydrolase"/>
    <property type="match status" value="1"/>
</dbReference>
<name>A0A9Q0AP34_9PEZI</name>
<dbReference type="Pfam" id="PF01738">
    <property type="entry name" value="DLH"/>
    <property type="match status" value="1"/>
</dbReference>
<keyword evidence="4" id="KW-1185">Reference proteome</keyword>
<gene>
    <name evidence="3" type="ORF">JX265_007938</name>
</gene>
<dbReference type="SUPFAM" id="SSF51735">
    <property type="entry name" value="NAD(P)-binding Rossmann-fold domains"/>
    <property type="match status" value="1"/>
</dbReference>
<dbReference type="InterPro" id="IPR029058">
    <property type="entry name" value="AB_hydrolase_fold"/>
</dbReference>
<feature type="domain" description="NAD-dependent epimerase/dehydratase" evidence="1">
    <location>
        <begin position="12"/>
        <end position="262"/>
    </location>
</feature>
<dbReference type="InterPro" id="IPR001509">
    <property type="entry name" value="Epimerase_deHydtase"/>
</dbReference>
<dbReference type="InterPro" id="IPR002925">
    <property type="entry name" value="Dienelactn_hydro"/>
</dbReference>
<evidence type="ECO:0008006" key="5">
    <source>
        <dbReference type="Google" id="ProtNLM"/>
    </source>
</evidence>
<sequence>MPSLDPERQSRILVTGANGFIGNHIIKLLLEKTQHQVHAVVRTPEKSLALQKVHGHSPRLTVHIVPDITAPDAFVQPAQLCHAIVHLASPFIASSSNIEEDLLIPSIRGVQAICHAADANETVKRLVYCSSFAAVFNPAPEGSSPSKVYTEEDWNPTTYDQAKNAPALIYAYQASKAFAEQEAWNLSKEQNRWDMVSLCPGVVFGPPVEGTISTVTELGQSNGIIWGLFDQETVPETKVPVWTSVASLAEANISALTTPDAGGERFLLVNGSYENQELCDLIRASNVNHTTKDRLPKGDPGHRTHELWRADGSKAAQYLSFSQPTLEETILPLKDYLLRLEADKAGIPSQNSKSSVPSSATLMGLGSFASACKAAATKCPVADVSVIAHEGTPVGREEVHDGVNLYITGNASGTAVLYLTDVFGINLTQNRLLADSFGRAGFLTVAPDLFNGTPSPMDLNEPGFNITDFLAKHGPEATDPLIDVAVKYLKGTPGVSKIGVTGYCFGGRYAFRYVAAGKGGDAAFAAHPSLLEDAEISAIAGPVAVAAAETDSSMPPERRHNITALLGQTGKPYNVALYSGTEHGFGVRANVSDPEQKYGKESAFFQAVRWFENWV</sequence>
<protein>
    <recommendedName>
        <fullName evidence="5">Dienelactone hydrolase domain-containing protein</fullName>
    </recommendedName>
</protein>
<dbReference type="GO" id="GO:0016787">
    <property type="term" value="F:hydrolase activity"/>
    <property type="evidence" value="ECO:0007669"/>
    <property type="project" value="InterPro"/>
</dbReference>